<gene>
    <name evidence="2" type="ORF">ABHN84_17420</name>
</gene>
<keyword evidence="3" id="KW-1185">Reference proteome</keyword>
<sequence length="115" mass="13135">MFDKYIVSLSFTLLLISLPINAEIFKCENEVKQVYQDMPCDAGASQSTVDVVIQNDNSKKYKPYNVVAYDPTEFSDAENLLIKHHKVEVGMRVKALEFSWGRVQKINRSAYGPEQ</sequence>
<evidence type="ECO:0008006" key="4">
    <source>
        <dbReference type="Google" id="ProtNLM"/>
    </source>
</evidence>
<accession>A0ABV0FVL7</accession>
<evidence type="ECO:0000313" key="3">
    <source>
        <dbReference type="Proteomes" id="UP001477278"/>
    </source>
</evidence>
<evidence type="ECO:0000313" key="2">
    <source>
        <dbReference type="EMBL" id="MEO3684054.1"/>
    </source>
</evidence>
<feature type="chain" id="PRO_5045177639" description="DUF4124 domain-containing protein" evidence="1">
    <location>
        <begin position="23"/>
        <end position="115"/>
    </location>
</feature>
<dbReference type="RefSeq" id="WP_347690749.1">
    <property type="nucleotide sequence ID" value="NZ_JBDPZN010000008.1"/>
</dbReference>
<protein>
    <recommendedName>
        <fullName evidence="4">DUF4124 domain-containing protein</fullName>
    </recommendedName>
</protein>
<comment type="caution">
    <text evidence="2">The sequence shown here is derived from an EMBL/GenBank/DDBJ whole genome shotgun (WGS) entry which is preliminary data.</text>
</comment>
<name>A0ABV0FVL7_9GAMM</name>
<reference evidence="2 3" key="1">
    <citation type="submission" date="2024-05" db="EMBL/GenBank/DDBJ databases">
        <title>Genome sequencing of Marine Estuary Bacteria, Shewanella vesiculosa and S. baltica, and Pseudomonas syringae.</title>
        <authorList>
            <person name="Gurung A."/>
            <person name="Maclea K.S."/>
        </authorList>
    </citation>
    <scope>NUCLEOTIDE SEQUENCE [LARGE SCALE GENOMIC DNA]</scope>
    <source>
        <strain evidence="2 3">1A</strain>
    </source>
</reference>
<proteinExistence type="predicted"/>
<keyword evidence="1" id="KW-0732">Signal</keyword>
<feature type="signal peptide" evidence="1">
    <location>
        <begin position="1"/>
        <end position="22"/>
    </location>
</feature>
<evidence type="ECO:0000256" key="1">
    <source>
        <dbReference type="SAM" id="SignalP"/>
    </source>
</evidence>
<dbReference type="EMBL" id="JBDPZN010000008">
    <property type="protein sequence ID" value="MEO3684054.1"/>
    <property type="molecule type" value="Genomic_DNA"/>
</dbReference>
<organism evidence="2 3">
    <name type="scientific">Shewanella vesiculosa</name>
    <dbReference type="NCBI Taxonomy" id="518738"/>
    <lineage>
        <taxon>Bacteria</taxon>
        <taxon>Pseudomonadati</taxon>
        <taxon>Pseudomonadota</taxon>
        <taxon>Gammaproteobacteria</taxon>
        <taxon>Alteromonadales</taxon>
        <taxon>Shewanellaceae</taxon>
        <taxon>Shewanella</taxon>
    </lineage>
</organism>
<dbReference type="Proteomes" id="UP001477278">
    <property type="component" value="Unassembled WGS sequence"/>
</dbReference>